<dbReference type="Proteomes" id="UP001428817">
    <property type="component" value="Unassembled WGS sequence"/>
</dbReference>
<dbReference type="Pfam" id="PF13822">
    <property type="entry name" value="ACC_epsilon"/>
    <property type="match status" value="1"/>
</dbReference>
<protein>
    <submittedName>
        <fullName evidence="1">Acyl-CoA carboxylase subunit epsilon</fullName>
    </submittedName>
</protein>
<dbReference type="RefSeq" id="WP_185064270.1">
    <property type="nucleotide sequence ID" value="NZ_BAABJP010000007.1"/>
</dbReference>
<gene>
    <name evidence="1" type="ORF">GCM10023321_15930</name>
</gene>
<accession>A0ABP9PRK0</accession>
<dbReference type="EMBL" id="BAABJP010000007">
    <property type="protein sequence ID" value="GAA5150481.1"/>
    <property type="molecule type" value="Genomic_DNA"/>
</dbReference>
<name>A0ABP9PRK0_9PSEU</name>
<comment type="caution">
    <text evidence="1">The sequence shown here is derived from an EMBL/GenBank/DDBJ whole genome shotgun (WGS) entry which is preliminary data.</text>
</comment>
<reference evidence="2" key="1">
    <citation type="journal article" date="2019" name="Int. J. Syst. Evol. Microbiol.">
        <title>The Global Catalogue of Microorganisms (GCM) 10K type strain sequencing project: providing services to taxonomists for standard genome sequencing and annotation.</title>
        <authorList>
            <consortium name="The Broad Institute Genomics Platform"/>
            <consortium name="The Broad Institute Genome Sequencing Center for Infectious Disease"/>
            <person name="Wu L."/>
            <person name="Ma J."/>
        </authorList>
    </citation>
    <scope>NUCLEOTIDE SEQUENCE [LARGE SCALE GENOMIC DNA]</scope>
    <source>
        <strain evidence="2">JCM 18303</strain>
    </source>
</reference>
<organism evidence="1 2">
    <name type="scientific">Pseudonocardia eucalypti</name>
    <dbReference type="NCBI Taxonomy" id="648755"/>
    <lineage>
        <taxon>Bacteria</taxon>
        <taxon>Bacillati</taxon>
        <taxon>Actinomycetota</taxon>
        <taxon>Actinomycetes</taxon>
        <taxon>Pseudonocardiales</taxon>
        <taxon>Pseudonocardiaceae</taxon>
        <taxon>Pseudonocardia</taxon>
    </lineage>
</organism>
<sequence>MSPPEEQTPEQRRALFRVVRGEPDDAEVAALTAVLAAAASATPGPAEPDTRGRSVWVDRTAAVRAPLHPGPGAWRNHYLPR</sequence>
<proteinExistence type="predicted"/>
<evidence type="ECO:0000313" key="2">
    <source>
        <dbReference type="Proteomes" id="UP001428817"/>
    </source>
</evidence>
<evidence type="ECO:0000313" key="1">
    <source>
        <dbReference type="EMBL" id="GAA5150481.1"/>
    </source>
</evidence>
<keyword evidence="2" id="KW-1185">Reference proteome</keyword>
<dbReference type="InterPro" id="IPR032716">
    <property type="entry name" value="ACC_epsilon"/>
</dbReference>